<dbReference type="RefSeq" id="YP_009908805.1">
    <property type="nucleotide sequence ID" value="NC_049931.1"/>
</dbReference>
<dbReference type="KEGG" id="vg:56214366"/>
<organism evidence="1 2">
    <name type="scientific">Enterococcus phage vB_EfaP_IME199</name>
    <dbReference type="NCBI Taxonomy" id="1747351"/>
    <lineage>
        <taxon>Viruses</taxon>
        <taxon>Duplodnaviria</taxon>
        <taxon>Heunggongvirae</taxon>
        <taxon>Uroviricota</taxon>
        <taxon>Caudoviricetes</taxon>
        <taxon>Rountreeviridae</taxon>
        <taxon>Sarlesvirinae</taxon>
        <taxon>Minhovirus</taxon>
        <taxon>Minhovirus IME199</taxon>
    </lineage>
</organism>
<sequence length="412" mass="48615">MALFKKPTEEERFLKFIEKFRKENIPSNFNQAKGVENLINQDNDYTVSISSRTDGKSFNYMGMLMAVAWEFDLGLLFLDRHYTVRQAYMENIWEIMHVMPHFDEKELAFERSDEYVEVIYKDKTIGAITDINNSSDLKNHSHFLAKFPIMIYDEFLTIETDYVPLEEKHFERIYRSVDRNDNIPLIGVPKVFLLGNPENFASPLIAMLDLYNKLEKHPINTGKHYDNIYLEMFRNDNQNAKRNLRAFKHADTASISGEFVINNTYIANDDIRESIKVGGFNYFFIKLEEGFLKATYNLNTKKTLLSYVLSSSDYDFCTQVVDKKDGVTYLNENYYNETHLKRHERGYYYYDNAYTKSLLTRDTTLVELKIWKCVSKHATANIENHSERVDKVYKDMYMENTLKNLQKKFAGF</sequence>
<protein>
    <submittedName>
        <fullName evidence="1">DNA packaging</fullName>
    </submittedName>
</protein>
<dbReference type="EMBL" id="KT945995">
    <property type="protein sequence ID" value="ALO81006.1"/>
    <property type="molecule type" value="Genomic_DNA"/>
</dbReference>
<keyword evidence="2" id="KW-1185">Reference proteome</keyword>
<accession>A0A0S2MYI2</accession>
<dbReference type="GeneID" id="56214366"/>
<reference evidence="1 2" key="1">
    <citation type="submission" date="2015-10" db="EMBL/GenBank/DDBJ databases">
        <authorList>
            <person name="Gilbert D.G."/>
        </authorList>
    </citation>
    <scope>NUCLEOTIDE SEQUENCE [LARGE SCALE GENOMIC DNA]</scope>
</reference>
<proteinExistence type="predicted"/>
<dbReference type="Proteomes" id="UP000222983">
    <property type="component" value="Segment"/>
</dbReference>
<evidence type="ECO:0000313" key="1">
    <source>
        <dbReference type="EMBL" id="ALO81006.1"/>
    </source>
</evidence>
<name>A0A0S2MYI2_9CAUD</name>
<evidence type="ECO:0000313" key="2">
    <source>
        <dbReference type="Proteomes" id="UP000222983"/>
    </source>
</evidence>